<dbReference type="Gene3D" id="1.10.10.60">
    <property type="entry name" value="Homeodomain-like"/>
    <property type="match status" value="2"/>
</dbReference>
<keyword evidence="1" id="KW-0805">Transcription regulation</keyword>
<dbReference type="PROSITE" id="PS01124">
    <property type="entry name" value="HTH_ARAC_FAMILY_2"/>
    <property type="match status" value="1"/>
</dbReference>
<evidence type="ECO:0000313" key="5">
    <source>
        <dbReference type="EMBL" id="TCP24479.1"/>
    </source>
</evidence>
<dbReference type="GO" id="GO:0043565">
    <property type="term" value="F:sequence-specific DNA binding"/>
    <property type="evidence" value="ECO:0007669"/>
    <property type="project" value="InterPro"/>
</dbReference>
<dbReference type="AlphaFoldDB" id="A0A4R2NRC5"/>
<dbReference type="PANTHER" id="PTHR43280:SF28">
    <property type="entry name" value="HTH-TYPE TRANSCRIPTIONAL ACTIVATOR RHAS"/>
    <property type="match status" value="1"/>
</dbReference>
<keyword evidence="3" id="KW-0804">Transcription</keyword>
<keyword evidence="2" id="KW-0238">DNA-binding</keyword>
<evidence type="ECO:0000313" key="6">
    <source>
        <dbReference type="Proteomes" id="UP000295416"/>
    </source>
</evidence>
<dbReference type="InterPro" id="IPR009057">
    <property type="entry name" value="Homeodomain-like_sf"/>
</dbReference>
<evidence type="ECO:0000256" key="3">
    <source>
        <dbReference type="ARBA" id="ARBA00023163"/>
    </source>
</evidence>
<dbReference type="Proteomes" id="UP000295416">
    <property type="component" value="Unassembled WGS sequence"/>
</dbReference>
<dbReference type="PROSITE" id="PS00041">
    <property type="entry name" value="HTH_ARAC_FAMILY_1"/>
    <property type="match status" value="1"/>
</dbReference>
<evidence type="ECO:0000259" key="4">
    <source>
        <dbReference type="PROSITE" id="PS01124"/>
    </source>
</evidence>
<dbReference type="SMART" id="SM00342">
    <property type="entry name" value="HTH_ARAC"/>
    <property type="match status" value="1"/>
</dbReference>
<protein>
    <submittedName>
        <fullName evidence="5">AraC family transcriptional regulator</fullName>
    </submittedName>
</protein>
<dbReference type="RefSeq" id="WP_132747034.1">
    <property type="nucleotide sequence ID" value="NZ_SLXK01000025.1"/>
</dbReference>
<evidence type="ECO:0000256" key="1">
    <source>
        <dbReference type="ARBA" id="ARBA00023015"/>
    </source>
</evidence>
<sequence>MNEMQEYQIVVQKVVQEIRNNLENKITMDELAGLAHYSPYHFNRIFKGVMGIPPKRFLGALRIEKSKDLLEKTSKSITDICLDVGYSSLTTFSNLFTKEVGLSPLKYKKGNRLIKKDHTIEADKIIGRLTGSIIIPNNFNGKIFMGVFPTSIPQGKPRHCIILKNGPFFNINLDAKGKFYLLAVAIPDNNSECSDLRGKQKKYVASYGPFTTSDGPVNEYIDLTFHLQNPTDPPILTGL</sequence>
<gene>
    <name evidence="5" type="ORF">EV207_12539</name>
</gene>
<dbReference type="EMBL" id="SLXK01000025">
    <property type="protein sequence ID" value="TCP24479.1"/>
    <property type="molecule type" value="Genomic_DNA"/>
</dbReference>
<dbReference type="OrthoDB" id="183331at2"/>
<dbReference type="PANTHER" id="PTHR43280">
    <property type="entry name" value="ARAC-FAMILY TRANSCRIPTIONAL REGULATOR"/>
    <property type="match status" value="1"/>
</dbReference>
<comment type="caution">
    <text evidence="5">The sequence shown here is derived from an EMBL/GenBank/DDBJ whole genome shotgun (WGS) entry which is preliminary data.</text>
</comment>
<dbReference type="GO" id="GO:0003700">
    <property type="term" value="F:DNA-binding transcription factor activity"/>
    <property type="evidence" value="ECO:0007669"/>
    <property type="project" value="InterPro"/>
</dbReference>
<feature type="domain" description="HTH araC/xylS-type" evidence="4">
    <location>
        <begin position="12"/>
        <end position="110"/>
    </location>
</feature>
<dbReference type="Pfam" id="PF12833">
    <property type="entry name" value="HTH_18"/>
    <property type="match status" value="1"/>
</dbReference>
<dbReference type="InterPro" id="IPR018060">
    <property type="entry name" value="HTH_AraC"/>
</dbReference>
<dbReference type="SUPFAM" id="SSF46689">
    <property type="entry name" value="Homeodomain-like"/>
    <property type="match status" value="2"/>
</dbReference>
<name>A0A4R2NRC5_9BACL</name>
<evidence type="ECO:0000256" key="2">
    <source>
        <dbReference type="ARBA" id="ARBA00023125"/>
    </source>
</evidence>
<organism evidence="5 6">
    <name type="scientific">Scopulibacillus darangshiensis</name>
    <dbReference type="NCBI Taxonomy" id="442528"/>
    <lineage>
        <taxon>Bacteria</taxon>
        <taxon>Bacillati</taxon>
        <taxon>Bacillota</taxon>
        <taxon>Bacilli</taxon>
        <taxon>Bacillales</taxon>
        <taxon>Sporolactobacillaceae</taxon>
        <taxon>Scopulibacillus</taxon>
    </lineage>
</organism>
<dbReference type="PRINTS" id="PR00032">
    <property type="entry name" value="HTHARAC"/>
</dbReference>
<dbReference type="InterPro" id="IPR018062">
    <property type="entry name" value="HTH_AraC-typ_CS"/>
</dbReference>
<dbReference type="InterPro" id="IPR020449">
    <property type="entry name" value="Tscrpt_reg_AraC-type_HTH"/>
</dbReference>
<accession>A0A4R2NRC5</accession>
<reference evidence="5 6" key="1">
    <citation type="submission" date="2019-03" db="EMBL/GenBank/DDBJ databases">
        <title>Genomic Encyclopedia of Type Strains, Phase IV (KMG-IV): sequencing the most valuable type-strain genomes for metagenomic binning, comparative biology and taxonomic classification.</title>
        <authorList>
            <person name="Goeker M."/>
        </authorList>
    </citation>
    <scope>NUCLEOTIDE SEQUENCE [LARGE SCALE GENOMIC DNA]</scope>
    <source>
        <strain evidence="5 6">DSM 19377</strain>
    </source>
</reference>
<keyword evidence="6" id="KW-1185">Reference proteome</keyword>
<proteinExistence type="predicted"/>